<protein>
    <submittedName>
        <fullName evidence="1">DUF1848 domain-containing protein</fullName>
    </submittedName>
</protein>
<dbReference type="RefSeq" id="WP_178368168.1">
    <property type="nucleotide sequence ID" value="NZ_JACADJ010000102.1"/>
</dbReference>
<dbReference type="InterPro" id="IPR014998">
    <property type="entry name" value="DUF1848"/>
</dbReference>
<name>A0A850TGP8_9BACT</name>
<gene>
    <name evidence="1" type="ORF">HXW94_17315</name>
</gene>
<comment type="caution">
    <text evidence="1">The sequence shown here is derived from an EMBL/GenBank/DDBJ whole genome shotgun (WGS) entry which is preliminary data.</text>
</comment>
<dbReference type="EMBL" id="JACADJ010000102">
    <property type="protein sequence ID" value="NWH06716.1"/>
    <property type="molecule type" value="Genomic_DNA"/>
</dbReference>
<keyword evidence="2" id="KW-1185">Reference proteome</keyword>
<dbReference type="Proteomes" id="UP000553343">
    <property type="component" value="Unassembled WGS sequence"/>
</dbReference>
<proteinExistence type="predicted"/>
<evidence type="ECO:0000313" key="2">
    <source>
        <dbReference type="Proteomes" id="UP000553343"/>
    </source>
</evidence>
<evidence type="ECO:0000313" key="1">
    <source>
        <dbReference type="EMBL" id="NWH06716.1"/>
    </source>
</evidence>
<reference evidence="1 2" key="1">
    <citation type="submission" date="2020-06" db="EMBL/GenBank/DDBJ databases">
        <title>High-quality draft genome of sulfate reducer Desulfobacter latus type strain AcrS2 isolated from marine sediment.</title>
        <authorList>
            <person name="Hoppe M."/>
            <person name="Larsen C.K."/>
            <person name="Marshall I.P.G."/>
            <person name="Schramm A."/>
            <person name="Marietou A.G."/>
        </authorList>
    </citation>
    <scope>NUCLEOTIDE SEQUENCE [LARGE SCALE GENOMIC DNA]</scope>
    <source>
        <strain evidence="1 2">AcRS2</strain>
    </source>
</reference>
<accession>A0A850TGP8</accession>
<organism evidence="1 2">
    <name type="scientific">Desulfobacter latus</name>
    <dbReference type="NCBI Taxonomy" id="2292"/>
    <lineage>
        <taxon>Bacteria</taxon>
        <taxon>Pseudomonadati</taxon>
        <taxon>Thermodesulfobacteriota</taxon>
        <taxon>Desulfobacteria</taxon>
        <taxon>Desulfobacterales</taxon>
        <taxon>Desulfobacteraceae</taxon>
        <taxon>Desulfobacter</taxon>
    </lineage>
</organism>
<dbReference type="Pfam" id="PF08902">
    <property type="entry name" value="DUF1848"/>
    <property type="match status" value="1"/>
</dbReference>
<dbReference type="AlphaFoldDB" id="A0A850TGP8"/>
<sequence>MIISVSRRNDIPAFFSEWFYNRIKEGFVLVRNPMNPHQISEITLRPDVVDCFVFWTKNPEHMIPKLCILNERSYKYYFQFTLNSYDKTIEPNVPPKKNLIETFITLSEAIGKDKVIWRYDPILLTEKFSVEYHKKYFEYLMSKLHRHTRKCVISFLDFYKKCQRNMKSVTPISPNDTMMLEIAKELQEIANNYGIIIETCSEEVELASIGINHGKCIDDQLIEKICNGKINVKKDKNQRAVCGCVESIDIGAYNTCNHGCLYCYANFNKKIVAENYEKHNPSSPLLFGEVGPSDKINKRKMKSIIDRQLDLL</sequence>